<organism evidence="1 2">
    <name type="scientific">Polaribacter batillariae</name>
    <dbReference type="NCBI Taxonomy" id="2808900"/>
    <lineage>
        <taxon>Bacteria</taxon>
        <taxon>Pseudomonadati</taxon>
        <taxon>Bacteroidota</taxon>
        <taxon>Flavobacteriia</taxon>
        <taxon>Flavobacteriales</taxon>
        <taxon>Flavobacteriaceae</taxon>
    </lineage>
</organism>
<dbReference type="RefSeq" id="WP_207971758.1">
    <property type="nucleotide sequence ID" value="NZ_CP071795.1"/>
</dbReference>
<evidence type="ECO:0000313" key="1">
    <source>
        <dbReference type="EMBL" id="QTD37592.1"/>
    </source>
</evidence>
<keyword evidence="2" id="KW-1185">Reference proteome</keyword>
<dbReference type="Proteomes" id="UP000663935">
    <property type="component" value="Chromosome"/>
</dbReference>
<protein>
    <submittedName>
        <fullName evidence="1">Uncharacterized protein</fullName>
    </submittedName>
</protein>
<dbReference type="EMBL" id="CP071795">
    <property type="protein sequence ID" value="QTD37592.1"/>
    <property type="molecule type" value="Genomic_DNA"/>
</dbReference>
<sequence length="178" mass="20469">MSKNLTGYVNIKDIFNYQFIFGTLSKGSFFCIFVQFTTEKNILTKINFHLKAYRGGNSFSFKDRTIKDIHLKDGILQIGCYFKKGSSQLDSVSKDLNFDIKKIEKIYFTTLPKQISKILKEEISKEEIIHTINTQYNQEVDYYENYEQLLEKDSDFIIKSSAAIGGNCITSLMEVTGG</sequence>
<name>A0ABX7STL4_9FLAO</name>
<proteinExistence type="predicted"/>
<evidence type="ECO:0000313" key="2">
    <source>
        <dbReference type="Proteomes" id="UP000663935"/>
    </source>
</evidence>
<reference evidence="1 2" key="1">
    <citation type="submission" date="2021-03" db="EMBL/GenBank/DDBJ databases">
        <title>Complete genome of Polaribacter_sp.G4M1.</title>
        <authorList>
            <person name="Jeong S.W."/>
            <person name="Bae J.W."/>
        </authorList>
    </citation>
    <scope>NUCLEOTIDE SEQUENCE [LARGE SCALE GENOMIC DNA]</scope>
    <source>
        <strain evidence="1 2">G4M1</strain>
    </source>
</reference>
<accession>A0ABX7STL4</accession>
<gene>
    <name evidence="1" type="ORF">JL193_16225</name>
</gene>